<proteinExistence type="predicted"/>
<dbReference type="Proteomes" id="UP000029870">
    <property type="component" value="Unassembled WGS sequence"/>
</dbReference>
<sequence length="65" mass="7659">MFVKGIQVRDNELGATFCFEKQGYDKIIKDHYKVMKNESIMIIYVYTNRNINKSARYVAKPLNPI</sequence>
<dbReference type="GeneID" id="60656775"/>
<evidence type="ECO:0000313" key="1">
    <source>
        <dbReference type="EMBL" id="TLE05189.1"/>
    </source>
</evidence>
<dbReference type="RefSeq" id="WP_027338268.1">
    <property type="nucleotide sequence ID" value="NZ_CAOUIW010000050.1"/>
</dbReference>
<dbReference type="AlphaFoldDB" id="A0A6D2CD18"/>
<dbReference type="EMBL" id="JRPH02000009">
    <property type="protein sequence ID" value="TLE05189.1"/>
    <property type="molecule type" value="Genomic_DNA"/>
</dbReference>
<protein>
    <submittedName>
        <fullName evidence="1">Uncharacterized protein</fullName>
    </submittedName>
</protein>
<accession>A0A6D2CD18</accession>
<comment type="caution">
    <text evidence="1">The sequence shown here is derived from an EMBL/GenBank/DDBJ whole genome shotgun (WGS) entry which is preliminary data.</text>
</comment>
<gene>
    <name evidence="1" type="ORF">LS77_003935</name>
</gene>
<reference evidence="1 2" key="1">
    <citation type="journal article" date="2014" name="Genome Announc.">
        <title>Draft genome sequences of eight enterohepatic helicobacter species isolated from both laboratory and wild rodents.</title>
        <authorList>
            <person name="Sheh A."/>
            <person name="Shen Z."/>
            <person name="Fox J.G."/>
        </authorList>
    </citation>
    <scope>NUCLEOTIDE SEQUENCE [LARGE SCALE GENOMIC DNA]</scope>
    <source>
        <strain evidence="1 2">Missouri</strain>
    </source>
</reference>
<organism evidence="1 2">
    <name type="scientific">Helicobacter bilis</name>
    <dbReference type="NCBI Taxonomy" id="37372"/>
    <lineage>
        <taxon>Bacteria</taxon>
        <taxon>Pseudomonadati</taxon>
        <taxon>Campylobacterota</taxon>
        <taxon>Epsilonproteobacteria</taxon>
        <taxon>Campylobacterales</taxon>
        <taxon>Helicobacteraceae</taxon>
        <taxon>Helicobacter</taxon>
    </lineage>
</organism>
<name>A0A6D2CD18_9HELI</name>
<evidence type="ECO:0000313" key="2">
    <source>
        <dbReference type="Proteomes" id="UP000029870"/>
    </source>
</evidence>